<dbReference type="InterPro" id="IPR003141">
    <property type="entry name" value="Pol/His_phosphatase_N"/>
</dbReference>
<dbReference type="AlphaFoldDB" id="A0A1I0BC92"/>
<evidence type="ECO:0000313" key="2">
    <source>
        <dbReference type="EMBL" id="SET03798.1"/>
    </source>
</evidence>
<evidence type="ECO:0000313" key="3">
    <source>
        <dbReference type="Proteomes" id="UP000242642"/>
    </source>
</evidence>
<evidence type="ECO:0000259" key="1">
    <source>
        <dbReference type="SMART" id="SM00481"/>
    </source>
</evidence>
<accession>A0A1I0BC92</accession>
<dbReference type="GO" id="GO:0004534">
    <property type="term" value="F:5'-3' RNA exonuclease activity"/>
    <property type="evidence" value="ECO:0007669"/>
    <property type="project" value="TreeGrafter"/>
</dbReference>
<dbReference type="Pfam" id="PF02811">
    <property type="entry name" value="PHP"/>
    <property type="match status" value="1"/>
</dbReference>
<dbReference type="RefSeq" id="WP_245711032.1">
    <property type="nucleotide sequence ID" value="NZ_FOHV01000007.1"/>
</dbReference>
<dbReference type="Gene3D" id="1.10.150.650">
    <property type="match status" value="1"/>
</dbReference>
<dbReference type="CDD" id="cd07438">
    <property type="entry name" value="PHP_HisPPase_AMP"/>
    <property type="match status" value="1"/>
</dbReference>
<dbReference type="GO" id="GO:0035312">
    <property type="term" value="F:5'-3' DNA exonuclease activity"/>
    <property type="evidence" value="ECO:0007669"/>
    <property type="project" value="TreeGrafter"/>
</dbReference>
<sequence>MINLIIYDLHSHTNASDGKFSPELLIERAIERKVNYLAITDHDCTDAIPFALKKINENKLPIQLISGVEISTCWLSHDIHIVGLNLDINHPALTNLLATQATVRYDRAKRISEKLEKIEVYNSLSEIEASLSESQSSPFPIMLTRNHFATHLVQIGKVKSHQKAFDKILGKGSVGYVRAEWCDMQVAIDVIHKAGGKAVLAHPFAYPLKGKWGRRLVEAFAEMGGDALEVTNSQLTPDKRTHFAKLAQEFKLYVSVGSDFHYPTPWYDLGKNLWLPANVKPIWETFL</sequence>
<dbReference type="InterPro" id="IPR004013">
    <property type="entry name" value="PHP_dom"/>
</dbReference>
<dbReference type="EMBL" id="FOHV01000007">
    <property type="protein sequence ID" value="SET03798.1"/>
    <property type="molecule type" value="Genomic_DNA"/>
</dbReference>
<reference evidence="3" key="1">
    <citation type="submission" date="2016-10" db="EMBL/GenBank/DDBJ databases">
        <authorList>
            <person name="Varghese N."/>
            <person name="Submissions S."/>
        </authorList>
    </citation>
    <scope>NUCLEOTIDE SEQUENCE [LARGE SCALE GENOMIC DNA]</scope>
    <source>
        <strain evidence="3">DSM 18579</strain>
    </source>
</reference>
<dbReference type="Gene3D" id="3.20.20.140">
    <property type="entry name" value="Metal-dependent hydrolases"/>
    <property type="match status" value="1"/>
</dbReference>
<dbReference type="InterPro" id="IPR052018">
    <property type="entry name" value="PHP_domain"/>
</dbReference>
<dbReference type="STRING" id="1123402.SAMN02583745_01215"/>
<keyword evidence="3" id="KW-1185">Reference proteome</keyword>
<feature type="domain" description="Polymerase/histidinol phosphatase N-terminal" evidence="1">
    <location>
        <begin position="7"/>
        <end position="74"/>
    </location>
</feature>
<gene>
    <name evidence="2" type="ORF">SAMN02583745_01215</name>
</gene>
<protein>
    <recommendedName>
        <fullName evidence="1">Polymerase/histidinol phosphatase N-terminal domain-containing protein</fullName>
    </recommendedName>
</protein>
<dbReference type="SMART" id="SM00481">
    <property type="entry name" value="POLIIIAc"/>
    <property type="match status" value="1"/>
</dbReference>
<proteinExistence type="predicted"/>
<dbReference type="PANTHER" id="PTHR42924">
    <property type="entry name" value="EXONUCLEASE"/>
    <property type="match status" value="1"/>
</dbReference>
<organism evidence="2 3">
    <name type="scientific">Thorsellia anophelis DSM 18579</name>
    <dbReference type="NCBI Taxonomy" id="1123402"/>
    <lineage>
        <taxon>Bacteria</taxon>
        <taxon>Pseudomonadati</taxon>
        <taxon>Pseudomonadota</taxon>
        <taxon>Gammaproteobacteria</taxon>
        <taxon>Enterobacterales</taxon>
        <taxon>Thorselliaceae</taxon>
        <taxon>Thorsellia</taxon>
    </lineage>
</organism>
<dbReference type="InterPro" id="IPR016195">
    <property type="entry name" value="Pol/histidinol_Pase-like"/>
</dbReference>
<dbReference type="Proteomes" id="UP000242642">
    <property type="component" value="Unassembled WGS sequence"/>
</dbReference>
<dbReference type="SUPFAM" id="SSF89550">
    <property type="entry name" value="PHP domain-like"/>
    <property type="match status" value="1"/>
</dbReference>
<dbReference type="PANTHER" id="PTHR42924:SF3">
    <property type="entry name" value="POLYMERASE_HISTIDINOL PHOSPHATASE N-TERMINAL DOMAIN-CONTAINING PROTEIN"/>
    <property type="match status" value="1"/>
</dbReference>
<name>A0A1I0BC92_9GAMM</name>